<dbReference type="Proteomes" id="UP000192917">
    <property type="component" value="Unassembled WGS sequence"/>
</dbReference>
<dbReference type="STRING" id="560819.SAMN05428998_13940"/>
<feature type="transmembrane region" description="Helical" evidence="1">
    <location>
        <begin position="76"/>
        <end position="97"/>
    </location>
</feature>
<keyword evidence="1" id="KW-0472">Membrane</keyword>
<dbReference type="EMBL" id="FWZX01000039">
    <property type="protein sequence ID" value="SMF79037.1"/>
    <property type="molecule type" value="Genomic_DNA"/>
</dbReference>
<proteinExistence type="predicted"/>
<organism evidence="2 3">
    <name type="scientific">Tistlia consotensis USBA 355</name>
    <dbReference type="NCBI Taxonomy" id="560819"/>
    <lineage>
        <taxon>Bacteria</taxon>
        <taxon>Pseudomonadati</taxon>
        <taxon>Pseudomonadota</taxon>
        <taxon>Alphaproteobacteria</taxon>
        <taxon>Rhodospirillales</taxon>
        <taxon>Rhodovibrionaceae</taxon>
        <taxon>Tistlia</taxon>
    </lineage>
</organism>
<dbReference type="RefSeq" id="WP_085126289.1">
    <property type="nucleotide sequence ID" value="NZ_FWZX01000039.1"/>
</dbReference>
<protein>
    <submittedName>
        <fullName evidence="2">Putative Holin-X, holin superfamily III</fullName>
    </submittedName>
</protein>
<dbReference type="InterPro" id="IPR009937">
    <property type="entry name" value="Phage_holin_3_6"/>
</dbReference>
<evidence type="ECO:0000256" key="1">
    <source>
        <dbReference type="SAM" id="Phobius"/>
    </source>
</evidence>
<gene>
    <name evidence="2" type="ORF">SAMN05428998_13940</name>
</gene>
<feature type="transmembrane region" description="Helical" evidence="1">
    <location>
        <begin position="44"/>
        <end position="70"/>
    </location>
</feature>
<evidence type="ECO:0000313" key="3">
    <source>
        <dbReference type="Proteomes" id="UP000192917"/>
    </source>
</evidence>
<name>A0A1Y6CUJ4_9PROT</name>
<reference evidence="2 3" key="1">
    <citation type="submission" date="2017-04" db="EMBL/GenBank/DDBJ databases">
        <authorList>
            <person name="Afonso C.L."/>
            <person name="Miller P.J."/>
            <person name="Scott M.A."/>
            <person name="Spackman E."/>
            <person name="Goraichik I."/>
            <person name="Dimitrov K.M."/>
            <person name="Suarez D.L."/>
            <person name="Swayne D.E."/>
        </authorList>
    </citation>
    <scope>NUCLEOTIDE SEQUENCE [LARGE SCALE GENOMIC DNA]</scope>
    <source>
        <strain evidence="2 3">USBA 355</strain>
    </source>
</reference>
<evidence type="ECO:0000313" key="2">
    <source>
        <dbReference type="EMBL" id="SMF79037.1"/>
    </source>
</evidence>
<accession>A0A1Y6CUJ4</accession>
<dbReference type="AlphaFoldDB" id="A0A1Y6CUJ4"/>
<keyword evidence="1" id="KW-0812">Transmembrane</keyword>
<sequence length="127" mass="13478">MSERPGFADLLRGLLDDLGRLLRCEIRLARLEAEQKLRQAAAGLWLLGGGLVFAIVSVVLVAQAAVAALTRSLEPWLANLVVAGGAAAICLLLLLAARRSLAAARLKPTRTLRSLSKDADAIEEAIK</sequence>
<keyword evidence="3" id="KW-1185">Reference proteome</keyword>
<dbReference type="Pfam" id="PF07332">
    <property type="entry name" value="Phage_holin_3_6"/>
    <property type="match status" value="1"/>
</dbReference>
<keyword evidence="1" id="KW-1133">Transmembrane helix</keyword>